<accession>A0A0C2WC77</accession>
<dbReference type="CDD" id="cd02440">
    <property type="entry name" value="AdoMet_MTases"/>
    <property type="match status" value="1"/>
</dbReference>
<sequence>MDANSRNLHSTPRVDQSAYNYTESQAATTYAGSMAETSNNDQTNVSTYSYRSNIDAARFLRQAYGRTINAVSDSYFLPSDDDEWNRLDKQHTAIVLGLGGLYPEAANVPAILKSQGGETKRILDLGCGTGVWAVGMAREFPHAQVVGVDLAPVPEVDDLPPNVRFEVDDLNLGLDHHEGQFDLVHIRLVGSGLKNIRQVMADAEKCLKPGGLVLWLDIDYDLYSQTNFVYKPVASELNPSGVWLQRPIYEMRRSAVLGGSDVHEMEKALDEGLWDSPLLDPATCKTASLYLLIGPWATGGNPSLDQYMNYVGSLMRQDIMSGHRAIHPLLIRTGWSKETVNEWSDKADKEMEDCNDKMSLRIRIAWGRRRAAEDQPAPSLPAQTEDTEAQPRHIYPYMFVYNTKEEAYAQILHRTRDKPTVAPVHPADARERSKA</sequence>
<dbReference type="SUPFAM" id="SSF53335">
    <property type="entry name" value="S-adenosyl-L-methionine-dependent methyltransferases"/>
    <property type="match status" value="1"/>
</dbReference>
<organism evidence="2 3">
    <name type="scientific">Serendipita vermifera MAFF 305830</name>
    <dbReference type="NCBI Taxonomy" id="933852"/>
    <lineage>
        <taxon>Eukaryota</taxon>
        <taxon>Fungi</taxon>
        <taxon>Dikarya</taxon>
        <taxon>Basidiomycota</taxon>
        <taxon>Agaricomycotina</taxon>
        <taxon>Agaricomycetes</taxon>
        <taxon>Sebacinales</taxon>
        <taxon>Serendipitaceae</taxon>
        <taxon>Serendipita</taxon>
    </lineage>
</organism>
<dbReference type="STRING" id="933852.A0A0C2WC77"/>
<dbReference type="PANTHER" id="PTHR43591">
    <property type="entry name" value="METHYLTRANSFERASE"/>
    <property type="match status" value="1"/>
</dbReference>
<gene>
    <name evidence="2" type="ORF">M408DRAFT_331977</name>
</gene>
<name>A0A0C2WC77_SERVB</name>
<dbReference type="Gene3D" id="3.40.50.150">
    <property type="entry name" value="Vaccinia Virus protein VP39"/>
    <property type="match status" value="1"/>
</dbReference>
<dbReference type="OrthoDB" id="2013972at2759"/>
<reference evidence="3" key="2">
    <citation type="submission" date="2015-01" db="EMBL/GenBank/DDBJ databases">
        <title>Evolutionary Origins and Diversification of the Mycorrhizal Mutualists.</title>
        <authorList>
            <consortium name="DOE Joint Genome Institute"/>
            <consortium name="Mycorrhizal Genomics Consortium"/>
            <person name="Kohler A."/>
            <person name="Kuo A."/>
            <person name="Nagy L.G."/>
            <person name="Floudas D."/>
            <person name="Copeland A."/>
            <person name="Barry K.W."/>
            <person name="Cichocki N."/>
            <person name="Veneault-Fourrey C."/>
            <person name="LaButti K."/>
            <person name="Lindquist E.A."/>
            <person name="Lipzen A."/>
            <person name="Lundell T."/>
            <person name="Morin E."/>
            <person name="Murat C."/>
            <person name="Riley R."/>
            <person name="Ohm R."/>
            <person name="Sun H."/>
            <person name="Tunlid A."/>
            <person name="Henrissat B."/>
            <person name="Grigoriev I.V."/>
            <person name="Hibbett D.S."/>
            <person name="Martin F."/>
        </authorList>
    </citation>
    <scope>NUCLEOTIDE SEQUENCE [LARGE SCALE GENOMIC DNA]</scope>
    <source>
        <strain evidence="3">MAFF 305830</strain>
    </source>
</reference>
<evidence type="ECO:0000313" key="3">
    <source>
        <dbReference type="Proteomes" id="UP000054097"/>
    </source>
</evidence>
<dbReference type="Pfam" id="PF13489">
    <property type="entry name" value="Methyltransf_23"/>
    <property type="match status" value="1"/>
</dbReference>
<evidence type="ECO:0000313" key="2">
    <source>
        <dbReference type="EMBL" id="KIM24058.1"/>
    </source>
</evidence>
<proteinExistence type="predicted"/>
<evidence type="ECO:0000256" key="1">
    <source>
        <dbReference type="SAM" id="MobiDB-lite"/>
    </source>
</evidence>
<dbReference type="HOGENOM" id="CLU_010595_5_0_1"/>
<dbReference type="InterPro" id="IPR029063">
    <property type="entry name" value="SAM-dependent_MTases_sf"/>
</dbReference>
<dbReference type="Proteomes" id="UP000054097">
    <property type="component" value="Unassembled WGS sequence"/>
</dbReference>
<keyword evidence="3" id="KW-1185">Reference proteome</keyword>
<protein>
    <recommendedName>
        <fullName evidence="4">Methyltransferase domain-containing protein</fullName>
    </recommendedName>
</protein>
<dbReference type="AlphaFoldDB" id="A0A0C2WC77"/>
<evidence type="ECO:0008006" key="4">
    <source>
        <dbReference type="Google" id="ProtNLM"/>
    </source>
</evidence>
<reference evidence="2 3" key="1">
    <citation type="submission" date="2014-04" db="EMBL/GenBank/DDBJ databases">
        <authorList>
            <consortium name="DOE Joint Genome Institute"/>
            <person name="Kuo A."/>
            <person name="Zuccaro A."/>
            <person name="Kohler A."/>
            <person name="Nagy L.G."/>
            <person name="Floudas D."/>
            <person name="Copeland A."/>
            <person name="Barry K.W."/>
            <person name="Cichocki N."/>
            <person name="Veneault-Fourrey C."/>
            <person name="LaButti K."/>
            <person name="Lindquist E.A."/>
            <person name="Lipzen A."/>
            <person name="Lundell T."/>
            <person name="Morin E."/>
            <person name="Murat C."/>
            <person name="Sun H."/>
            <person name="Tunlid A."/>
            <person name="Henrissat B."/>
            <person name="Grigoriev I.V."/>
            <person name="Hibbett D.S."/>
            <person name="Martin F."/>
            <person name="Nordberg H.P."/>
            <person name="Cantor M.N."/>
            <person name="Hua S.X."/>
        </authorList>
    </citation>
    <scope>NUCLEOTIDE SEQUENCE [LARGE SCALE GENOMIC DNA]</scope>
    <source>
        <strain evidence="2 3">MAFF 305830</strain>
    </source>
</reference>
<feature type="region of interest" description="Disordered" evidence="1">
    <location>
        <begin position="414"/>
        <end position="435"/>
    </location>
</feature>
<dbReference type="EMBL" id="KN824328">
    <property type="protein sequence ID" value="KIM24058.1"/>
    <property type="molecule type" value="Genomic_DNA"/>
</dbReference>